<organism evidence="1 2">
    <name type="scientific">Armillaria gallica</name>
    <name type="common">Bulbous honey fungus</name>
    <name type="synonym">Armillaria bulbosa</name>
    <dbReference type="NCBI Taxonomy" id="47427"/>
    <lineage>
        <taxon>Eukaryota</taxon>
        <taxon>Fungi</taxon>
        <taxon>Dikarya</taxon>
        <taxon>Basidiomycota</taxon>
        <taxon>Agaricomycotina</taxon>
        <taxon>Agaricomycetes</taxon>
        <taxon>Agaricomycetidae</taxon>
        <taxon>Agaricales</taxon>
        <taxon>Marasmiineae</taxon>
        <taxon>Physalacriaceae</taxon>
        <taxon>Armillaria</taxon>
    </lineage>
</organism>
<dbReference type="InParanoid" id="A0A2H3DGS8"/>
<dbReference type="OrthoDB" id="3044497at2759"/>
<dbReference type="Proteomes" id="UP000217790">
    <property type="component" value="Unassembled WGS sequence"/>
</dbReference>
<evidence type="ECO:0000313" key="1">
    <source>
        <dbReference type="EMBL" id="PBK93024.1"/>
    </source>
</evidence>
<feature type="non-terminal residue" evidence="1">
    <location>
        <position position="1"/>
    </location>
</feature>
<dbReference type="EMBL" id="KZ293657">
    <property type="protein sequence ID" value="PBK93024.1"/>
    <property type="molecule type" value="Genomic_DNA"/>
</dbReference>
<keyword evidence="2" id="KW-1185">Reference proteome</keyword>
<sequence length="71" mass="8020">KVDSSPPSAKTAKVYATLTRPEASILTQLRTSHIGLNAHLQYICRHDTELRWMWSVFLCISRAKVGLYAMS</sequence>
<reference evidence="2" key="1">
    <citation type="journal article" date="2017" name="Nat. Ecol. Evol.">
        <title>Genome expansion and lineage-specific genetic innovations in the forest pathogenic fungi Armillaria.</title>
        <authorList>
            <person name="Sipos G."/>
            <person name="Prasanna A.N."/>
            <person name="Walter M.C."/>
            <person name="O'Connor E."/>
            <person name="Balint B."/>
            <person name="Krizsan K."/>
            <person name="Kiss B."/>
            <person name="Hess J."/>
            <person name="Varga T."/>
            <person name="Slot J."/>
            <person name="Riley R."/>
            <person name="Boka B."/>
            <person name="Rigling D."/>
            <person name="Barry K."/>
            <person name="Lee J."/>
            <person name="Mihaltcheva S."/>
            <person name="LaButti K."/>
            <person name="Lipzen A."/>
            <person name="Waldron R."/>
            <person name="Moloney N.M."/>
            <person name="Sperisen C."/>
            <person name="Kredics L."/>
            <person name="Vagvoelgyi C."/>
            <person name="Patrignani A."/>
            <person name="Fitzpatrick D."/>
            <person name="Nagy I."/>
            <person name="Doyle S."/>
            <person name="Anderson J.B."/>
            <person name="Grigoriev I.V."/>
            <person name="Gueldener U."/>
            <person name="Muensterkoetter M."/>
            <person name="Nagy L.G."/>
        </authorList>
    </citation>
    <scope>NUCLEOTIDE SEQUENCE [LARGE SCALE GENOMIC DNA]</scope>
    <source>
        <strain evidence="2">Ar21-2</strain>
    </source>
</reference>
<gene>
    <name evidence="1" type="ORF">ARMGADRAFT_929956</name>
</gene>
<evidence type="ECO:0000313" key="2">
    <source>
        <dbReference type="Proteomes" id="UP000217790"/>
    </source>
</evidence>
<dbReference type="AlphaFoldDB" id="A0A2H3DGS8"/>
<proteinExistence type="predicted"/>
<protein>
    <submittedName>
        <fullName evidence="1">Uncharacterized protein</fullName>
    </submittedName>
</protein>
<accession>A0A2H3DGS8</accession>
<name>A0A2H3DGS8_ARMGA</name>